<protein>
    <submittedName>
        <fullName evidence="1">Uncharacterized protein</fullName>
    </submittedName>
</protein>
<dbReference type="AlphaFoldDB" id="A0A0F9KYE7"/>
<evidence type="ECO:0000313" key="1">
    <source>
        <dbReference type="EMBL" id="KKM79801.1"/>
    </source>
</evidence>
<accession>A0A0F9KYE7</accession>
<dbReference type="EMBL" id="LAZR01008284">
    <property type="protein sequence ID" value="KKM79801.1"/>
    <property type="molecule type" value="Genomic_DNA"/>
</dbReference>
<sequence length="79" mass="8528">MKIGKPVKKSEIPIGVRRESKYGSIWQAAAGLVDGEALPVEFAKTKEAIAFRANTETAQRLGLHLTLRGTTVYITKSGA</sequence>
<reference evidence="1" key="1">
    <citation type="journal article" date="2015" name="Nature">
        <title>Complex archaea that bridge the gap between prokaryotes and eukaryotes.</title>
        <authorList>
            <person name="Spang A."/>
            <person name="Saw J.H."/>
            <person name="Jorgensen S.L."/>
            <person name="Zaremba-Niedzwiedzka K."/>
            <person name="Martijn J."/>
            <person name="Lind A.E."/>
            <person name="van Eijk R."/>
            <person name="Schleper C."/>
            <person name="Guy L."/>
            <person name="Ettema T.J."/>
        </authorList>
    </citation>
    <scope>NUCLEOTIDE SEQUENCE</scope>
</reference>
<proteinExistence type="predicted"/>
<organism evidence="1">
    <name type="scientific">marine sediment metagenome</name>
    <dbReference type="NCBI Taxonomy" id="412755"/>
    <lineage>
        <taxon>unclassified sequences</taxon>
        <taxon>metagenomes</taxon>
        <taxon>ecological metagenomes</taxon>
    </lineage>
</organism>
<gene>
    <name evidence="1" type="ORF">LCGC14_1346220</name>
</gene>
<comment type="caution">
    <text evidence="1">The sequence shown here is derived from an EMBL/GenBank/DDBJ whole genome shotgun (WGS) entry which is preliminary data.</text>
</comment>
<name>A0A0F9KYE7_9ZZZZ</name>